<evidence type="ECO:0000313" key="2">
    <source>
        <dbReference type="Proteomes" id="UP000054911"/>
    </source>
</evidence>
<dbReference type="RefSeq" id="WP_143328047.1">
    <property type="nucleotide sequence ID" value="NZ_FCOE02000008.1"/>
</dbReference>
<dbReference type="EMBL" id="FCOE02000008">
    <property type="protein sequence ID" value="SAK64134.1"/>
    <property type="molecule type" value="Genomic_DNA"/>
</dbReference>
<organism evidence="1 2">
    <name type="scientific">Caballeronia pedi</name>
    <dbReference type="NCBI Taxonomy" id="1777141"/>
    <lineage>
        <taxon>Bacteria</taxon>
        <taxon>Pseudomonadati</taxon>
        <taxon>Pseudomonadota</taxon>
        <taxon>Betaproteobacteria</taxon>
        <taxon>Burkholderiales</taxon>
        <taxon>Burkholderiaceae</taxon>
        <taxon>Caballeronia</taxon>
    </lineage>
</organism>
<keyword evidence="2" id="KW-1185">Reference proteome</keyword>
<dbReference type="OrthoDB" id="9144891at2"/>
<proteinExistence type="predicted"/>
<accession>A0A158B256</accession>
<comment type="caution">
    <text evidence="1">The sequence shown here is derived from an EMBL/GenBank/DDBJ whole genome shotgun (WGS) entry which is preliminary data.</text>
</comment>
<sequence>MIKSSDWEYETAGSAATSIGDLLLSGGKFVLRDPSKKLHAFRYAGLGAGVGLSTRIPKSLRLPDIRLPRKGTVSGSGATTDFQGGGVVYRFCESELKPQDFAGVTIYVDAGAGLLVTENVSGFIAGIDQRAMIPWMFNPGLFATALGASAKAFVLLRGMGEGLVDSIGGGVMLGSITYTGPYAVH</sequence>
<evidence type="ECO:0000313" key="1">
    <source>
        <dbReference type="EMBL" id="SAK64134.1"/>
    </source>
</evidence>
<reference evidence="1" key="1">
    <citation type="submission" date="2016-01" db="EMBL/GenBank/DDBJ databases">
        <authorList>
            <person name="Peeters C."/>
        </authorList>
    </citation>
    <scope>NUCLEOTIDE SEQUENCE [LARGE SCALE GENOMIC DNA]</scope>
    <source>
        <strain evidence="1">LMG 29323</strain>
    </source>
</reference>
<dbReference type="STRING" id="1777141.AWB80_02973"/>
<gene>
    <name evidence="1" type="ORF">AWB80_02973</name>
</gene>
<name>A0A158B256_9BURK</name>
<protein>
    <submittedName>
        <fullName evidence="1">Uncharacterized protein</fullName>
    </submittedName>
</protein>
<dbReference type="Proteomes" id="UP000054911">
    <property type="component" value="Unassembled WGS sequence"/>
</dbReference>
<dbReference type="AlphaFoldDB" id="A0A158B256"/>